<dbReference type="FunFam" id="3.40.640.10:FF:000004">
    <property type="entry name" value="Acetylornithine aminotransferase"/>
    <property type="match status" value="1"/>
</dbReference>
<dbReference type="CDD" id="cd00610">
    <property type="entry name" value="OAT_like"/>
    <property type="match status" value="1"/>
</dbReference>
<evidence type="ECO:0000256" key="5">
    <source>
        <dbReference type="RuleBase" id="RU003560"/>
    </source>
</evidence>
<dbReference type="OrthoDB" id="9807885at2"/>
<dbReference type="Proteomes" id="UP000187941">
    <property type="component" value="Chromosome"/>
</dbReference>
<dbReference type="InterPro" id="IPR015421">
    <property type="entry name" value="PyrdxlP-dep_Trfase_major"/>
</dbReference>
<dbReference type="AlphaFoldDB" id="A0A1P9WVL3"/>
<dbReference type="InterPro" id="IPR015424">
    <property type="entry name" value="PyrdxlP-dep_Trfase"/>
</dbReference>
<dbReference type="RefSeq" id="WP_077130859.1">
    <property type="nucleotide sequence ID" value="NZ_CP014263.1"/>
</dbReference>
<evidence type="ECO:0000256" key="3">
    <source>
        <dbReference type="ARBA" id="ARBA00022679"/>
    </source>
</evidence>
<evidence type="ECO:0000256" key="2">
    <source>
        <dbReference type="ARBA" id="ARBA00022576"/>
    </source>
</evidence>
<dbReference type="InterPro" id="IPR050103">
    <property type="entry name" value="Class-III_PLP-dep_AT"/>
</dbReference>
<dbReference type="GO" id="GO:0042802">
    <property type="term" value="F:identical protein binding"/>
    <property type="evidence" value="ECO:0007669"/>
    <property type="project" value="TreeGrafter"/>
</dbReference>
<keyword evidence="3 6" id="KW-0808">Transferase</keyword>
<keyword evidence="4 5" id="KW-0663">Pyridoxal phosphate</keyword>
<dbReference type="InterPro" id="IPR015422">
    <property type="entry name" value="PyrdxlP-dep_Trfase_small"/>
</dbReference>
<dbReference type="InterPro" id="IPR005814">
    <property type="entry name" value="Aminotrans_3"/>
</dbReference>
<dbReference type="PANTHER" id="PTHR11986">
    <property type="entry name" value="AMINOTRANSFERASE CLASS III"/>
    <property type="match status" value="1"/>
</dbReference>
<dbReference type="SUPFAM" id="SSF53383">
    <property type="entry name" value="PLP-dependent transferases"/>
    <property type="match status" value="1"/>
</dbReference>
<dbReference type="GO" id="GO:0030170">
    <property type="term" value="F:pyridoxal phosphate binding"/>
    <property type="evidence" value="ECO:0007669"/>
    <property type="project" value="InterPro"/>
</dbReference>
<dbReference type="Gene3D" id="3.90.1150.10">
    <property type="entry name" value="Aspartate Aminotransferase, domain 1"/>
    <property type="match status" value="1"/>
</dbReference>
<keyword evidence="7" id="KW-1185">Reference proteome</keyword>
<dbReference type="PANTHER" id="PTHR11986:SF79">
    <property type="entry name" value="ACETYLORNITHINE AMINOTRANSFERASE, MITOCHONDRIAL"/>
    <property type="match status" value="1"/>
</dbReference>
<dbReference type="Gene3D" id="3.40.640.10">
    <property type="entry name" value="Type I PLP-dependent aspartate aminotransferase-like (Major domain)"/>
    <property type="match status" value="1"/>
</dbReference>
<sequence length="425" mass="45900">MQTVTHRQLFFQHIAQTSDFPLALEIDRAEGIFIYGPTLGGSAEGAAQQPKRYIDLISGIGVSNVGHRHPHVLQAIQTQLDKYLHLMVYGEYVQSSQTQLAHALAQTLASHTGPVGVLDNVYFTNSGTEAVEGAMKLAKRYTGRTEIISCLNAYHGATQGALSLSGDENFKRNYRPLLPGVRHINYNNWADIEKISCRTAAVVMEVVGAESGVRVPDAGYLQAVRQRCTDMGALVIFDEIQTGFGRTGTFWAFEGAGENGTAVVPDVLLCAKGMGGGMPIGAFISSAAVMSVFKNNPVLGHITTFGGHPVSCAASLATLQVIRDEKLYADAEAKGQLFRQLLVHPAIREIRGKGLMLAVEFESFDVLKPIIDRAIQPGESTPGESTPGVITDWFLFCDNSMRIAPPLIITEEQIREACAVILGAI</sequence>
<dbReference type="Pfam" id="PF00202">
    <property type="entry name" value="Aminotran_3"/>
    <property type="match status" value="1"/>
</dbReference>
<evidence type="ECO:0000256" key="4">
    <source>
        <dbReference type="ARBA" id="ARBA00022898"/>
    </source>
</evidence>
<accession>A0A1P9WVL3</accession>
<comment type="similarity">
    <text evidence="5">Belongs to the class-III pyridoxal-phosphate-dependent aminotransferase family.</text>
</comment>
<dbReference type="KEGG" id="smon:AWR27_08875"/>
<dbReference type="EMBL" id="CP014263">
    <property type="protein sequence ID" value="AQG79424.1"/>
    <property type="molecule type" value="Genomic_DNA"/>
</dbReference>
<proteinExistence type="inferred from homology"/>
<dbReference type="STRING" id="1178516.AWR27_08875"/>
<name>A0A1P9WVL3_9BACT</name>
<evidence type="ECO:0000313" key="6">
    <source>
        <dbReference type="EMBL" id="AQG79424.1"/>
    </source>
</evidence>
<keyword evidence="2 6" id="KW-0032">Aminotransferase</keyword>
<evidence type="ECO:0000256" key="1">
    <source>
        <dbReference type="ARBA" id="ARBA00001933"/>
    </source>
</evidence>
<reference evidence="6 7" key="1">
    <citation type="submission" date="2016-01" db="EMBL/GenBank/DDBJ databases">
        <authorList>
            <person name="Oliw E.H."/>
        </authorList>
    </citation>
    <scope>NUCLEOTIDE SEQUENCE [LARGE SCALE GENOMIC DNA]</scope>
    <source>
        <strain evidence="6 7">DY10</strain>
    </source>
</reference>
<evidence type="ECO:0000313" key="7">
    <source>
        <dbReference type="Proteomes" id="UP000187941"/>
    </source>
</evidence>
<dbReference type="GO" id="GO:0008483">
    <property type="term" value="F:transaminase activity"/>
    <property type="evidence" value="ECO:0007669"/>
    <property type="project" value="UniProtKB-KW"/>
</dbReference>
<comment type="cofactor">
    <cofactor evidence="1">
        <name>pyridoxal 5'-phosphate</name>
        <dbReference type="ChEBI" id="CHEBI:597326"/>
    </cofactor>
</comment>
<gene>
    <name evidence="6" type="ORF">AWR27_08875</name>
</gene>
<protein>
    <submittedName>
        <fullName evidence="6">Aminotransferase class III</fullName>
    </submittedName>
</protein>
<organism evidence="6 7">
    <name type="scientific">Spirosoma montaniterrae</name>
    <dbReference type="NCBI Taxonomy" id="1178516"/>
    <lineage>
        <taxon>Bacteria</taxon>
        <taxon>Pseudomonadati</taxon>
        <taxon>Bacteroidota</taxon>
        <taxon>Cytophagia</taxon>
        <taxon>Cytophagales</taxon>
        <taxon>Cytophagaceae</taxon>
        <taxon>Spirosoma</taxon>
    </lineage>
</organism>